<evidence type="ECO:0000313" key="1">
    <source>
        <dbReference type="EMBL" id="KDQ58825.1"/>
    </source>
</evidence>
<proteinExistence type="predicted"/>
<organism evidence="1 2">
    <name type="scientific">Jaapia argillacea MUCL 33604</name>
    <dbReference type="NCBI Taxonomy" id="933084"/>
    <lineage>
        <taxon>Eukaryota</taxon>
        <taxon>Fungi</taxon>
        <taxon>Dikarya</taxon>
        <taxon>Basidiomycota</taxon>
        <taxon>Agaricomycotina</taxon>
        <taxon>Agaricomycetes</taxon>
        <taxon>Agaricomycetidae</taxon>
        <taxon>Jaapiales</taxon>
        <taxon>Jaapiaceae</taxon>
        <taxon>Jaapia</taxon>
    </lineage>
</organism>
<name>A0A067PY76_9AGAM</name>
<dbReference type="EMBL" id="KL197717">
    <property type="protein sequence ID" value="KDQ58825.1"/>
    <property type="molecule type" value="Genomic_DNA"/>
</dbReference>
<keyword evidence="2" id="KW-1185">Reference proteome</keyword>
<dbReference type="HOGENOM" id="CLU_826569_0_0_1"/>
<accession>A0A067PY76</accession>
<evidence type="ECO:0000313" key="2">
    <source>
        <dbReference type="Proteomes" id="UP000027265"/>
    </source>
</evidence>
<dbReference type="AlphaFoldDB" id="A0A067PY76"/>
<protein>
    <submittedName>
        <fullName evidence="1">Uncharacterized protein</fullName>
    </submittedName>
</protein>
<dbReference type="InParanoid" id="A0A067PY76"/>
<sequence>MDTSRVSQVVAGEERLLLLLNALVDEELAPITLETAPQMVQEYFNRLAFHLTYATRLYIDRYPMGCSDIDRYPMGCSDIATRDGWGMGMHSELAVGNAIWCEGLKAGAVKYELLLCLSLIYAFFYDSLGGTGPRETPVDWKPLFKGLTASQVQQSAGKGFGDLREWFLEDNVPTVAEAFVTQVASRGGLDFNTEFKIIRESPVGSPFMVSPQTSVSRHYYHLCSYIVPMWLPFFLHPPSFCTSQTALGAACPPYKALAPPAIPLITDNKRTQVLQDLLLRQQDQADLLVAWYLESLRSLEVLYQSMQHHCLLLGIPATNKVMLMPDLEATPRPVGGGSFDIPRE</sequence>
<dbReference type="Proteomes" id="UP000027265">
    <property type="component" value="Unassembled WGS sequence"/>
</dbReference>
<reference evidence="2" key="1">
    <citation type="journal article" date="2014" name="Proc. Natl. Acad. Sci. U.S.A.">
        <title>Extensive sampling of basidiomycete genomes demonstrates inadequacy of the white-rot/brown-rot paradigm for wood decay fungi.</title>
        <authorList>
            <person name="Riley R."/>
            <person name="Salamov A.A."/>
            <person name="Brown D.W."/>
            <person name="Nagy L.G."/>
            <person name="Floudas D."/>
            <person name="Held B.W."/>
            <person name="Levasseur A."/>
            <person name="Lombard V."/>
            <person name="Morin E."/>
            <person name="Otillar R."/>
            <person name="Lindquist E.A."/>
            <person name="Sun H."/>
            <person name="LaButti K.M."/>
            <person name="Schmutz J."/>
            <person name="Jabbour D."/>
            <person name="Luo H."/>
            <person name="Baker S.E."/>
            <person name="Pisabarro A.G."/>
            <person name="Walton J.D."/>
            <person name="Blanchette R.A."/>
            <person name="Henrissat B."/>
            <person name="Martin F."/>
            <person name="Cullen D."/>
            <person name="Hibbett D.S."/>
            <person name="Grigoriev I.V."/>
        </authorList>
    </citation>
    <scope>NUCLEOTIDE SEQUENCE [LARGE SCALE GENOMIC DNA]</scope>
    <source>
        <strain evidence="2">MUCL 33604</strain>
    </source>
</reference>
<gene>
    <name evidence="1" type="ORF">JAAARDRAFT_193341</name>
</gene>